<feature type="transmembrane region" description="Helical" evidence="1">
    <location>
        <begin position="39"/>
        <end position="57"/>
    </location>
</feature>
<evidence type="ECO:0000313" key="3">
    <source>
        <dbReference type="EMBL" id="MBB6214663.1"/>
    </source>
</evidence>
<keyword evidence="4" id="KW-1185">Reference proteome</keyword>
<comment type="caution">
    <text evidence="3">The sequence shown here is derived from an EMBL/GenBank/DDBJ whole genome shotgun (WGS) entry which is preliminary data.</text>
</comment>
<dbReference type="AlphaFoldDB" id="A0A841KMN4"/>
<proteinExistence type="predicted"/>
<feature type="domain" description="STAS" evidence="2">
    <location>
        <begin position="1"/>
        <end position="99"/>
    </location>
</feature>
<dbReference type="InterPro" id="IPR002645">
    <property type="entry name" value="STAS_dom"/>
</dbReference>
<dbReference type="Pfam" id="PF01740">
    <property type="entry name" value="STAS"/>
    <property type="match status" value="1"/>
</dbReference>
<dbReference type="SUPFAM" id="SSF52091">
    <property type="entry name" value="SpoIIaa-like"/>
    <property type="match status" value="1"/>
</dbReference>
<dbReference type="EMBL" id="JACHEN010000003">
    <property type="protein sequence ID" value="MBB6214663.1"/>
    <property type="molecule type" value="Genomic_DNA"/>
</dbReference>
<dbReference type="InterPro" id="IPR036513">
    <property type="entry name" value="STAS_dom_sf"/>
</dbReference>
<gene>
    <name evidence="3" type="ORF">HNQ80_000746</name>
</gene>
<organism evidence="3 4">
    <name type="scientific">Anaerosolibacter carboniphilus</name>
    <dbReference type="NCBI Taxonomy" id="1417629"/>
    <lineage>
        <taxon>Bacteria</taxon>
        <taxon>Bacillati</taxon>
        <taxon>Bacillota</taxon>
        <taxon>Clostridia</taxon>
        <taxon>Peptostreptococcales</taxon>
        <taxon>Thermotaleaceae</taxon>
        <taxon>Anaerosolibacter</taxon>
    </lineage>
</organism>
<keyword evidence="1" id="KW-0472">Membrane</keyword>
<evidence type="ECO:0000313" key="4">
    <source>
        <dbReference type="Proteomes" id="UP000579281"/>
    </source>
</evidence>
<sequence>MKEIFLQKELHQFDPIALRYIFLNLIEEHDDAKTISVDFTAIEYVTGIFLGALVFFLKKAKDRGITIQLVNVRPDIERIFRLTALDRIFTINSSTWLKK</sequence>
<reference evidence="3 4" key="1">
    <citation type="submission" date="2020-08" db="EMBL/GenBank/DDBJ databases">
        <title>Genomic Encyclopedia of Type Strains, Phase IV (KMG-IV): sequencing the most valuable type-strain genomes for metagenomic binning, comparative biology and taxonomic classification.</title>
        <authorList>
            <person name="Goeker M."/>
        </authorList>
    </citation>
    <scope>NUCLEOTIDE SEQUENCE [LARGE SCALE GENOMIC DNA]</scope>
    <source>
        <strain evidence="3 4">DSM 103526</strain>
    </source>
</reference>
<protein>
    <submittedName>
        <fullName evidence="3">Anti-sigma B factor antagonist</fullName>
    </submittedName>
</protein>
<evidence type="ECO:0000256" key="1">
    <source>
        <dbReference type="SAM" id="Phobius"/>
    </source>
</evidence>
<keyword evidence="1" id="KW-1133">Transmembrane helix</keyword>
<keyword evidence="1" id="KW-0812">Transmembrane</keyword>
<evidence type="ECO:0000259" key="2">
    <source>
        <dbReference type="PROSITE" id="PS50801"/>
    </source>
</evidence>
<dbReference type="Proteomes" id="UP000579281">
    <property type="component" value="Unassembled WGS sequence"/>
</dbReference>
<dbReference type="PROSITE" id="PS50801">
    <property type="entry name" value="STAS"/>
    <property type="match status" value="1"/>
</dbReference>
<accession>A0A841KMN4</accession>
<dbReference type="Gene3D" id="3.30.750.24">
    <property type="entry name" value="STAS domain"/>
    <property type="match status" value="1"/>
</dbReference>
<dbReference type="CDD" id="cd07043">
    <property type="entry name" value="STAS_anti-anti-sigma_factors"/>
    <property type="match status" value="1"/>
</dbReference>
<name>A0A841KMN4_9FIRM</name>